<proteinExistence type="predicted"/>
<accession>A0ABT8D753</accession>
<protein>
    <recommendedName>
        <fullName evidence="2">Acb2/Tad1 hairpin domain-containing protein</fullName>
    </recommendedName>
</protein>
<keyword evidence="1" id="KW-0547">Nucleotide-binding</keyword>
<gene>
    <name evidence="3" type="ORF">QWZ10_11035</name>
</gene>
<organism evidence="3 4">
    <name type="scientific">Paracoccus cavernae</name>
    <dbReference type="NCBI Taxonomy" id="1571207"/>
    <lineage>
        <taxon>Bacteria</taxon>
        <taxon>Pseudomonadati</taxon>
        <taxon>Pseudomonadota</taxon>
        <taxon>Alphaproteobacteria</taxon>
        <taxon>Rhodobacterales</taxon>
        <taxon>Paracoccaceae</taxon>
        <taxon>Paracoccus</taxon>
    </lineage>
</organism>
<sequence>MSTIDSTSDQRTANNAVRHAYRTLSEAEKAQMQQVKDMGAALIAKLHEIGGTDPSGDRLASRDLSLANTHIEDAVMRAVRHITA</sequence>
<evidence type="ECO:0000256" key="1">
    <source>
        <dbReference type="ARBA" id="ARBA00022741"/>
    </source>
</evidence>
<dbReference type="Pfam" id="PF24729">
    <property type="entry name" value="Acb2_Tad1_hairpin"/>
    <property type="match status" value="1"/>
</dbReference>
<evidence type="ECO:0000313" key="4">
    <source>
        <dbReference type="Proteomes" id="UP001243846"/>
    </source>
</evidence>
<reference evidence="4" key="1">
    <citation type="journal article" date="2019" name="Int. J. Syst. Evol. Microbiol.">
        <title>The Global Catalogue of Microorganisms (GCM) 10K type strain sequencing project: providing services to taxonomists for standard genome sequencing and annotation.</title>
        <authorList>
            <consortium name="The Broad Institute Genomics Platform"/>
            <consortium name="The Broad Institute Genome Sequencing Center for Infectious Disease"/>
            <person name="Wu L."/>
            <person name="Ma J."/>
        </authorList>
    </citation>
    <scope>NUCLEOTIDE SEQUENCE [LARGE SCALE GENOMIC DNA]</scope>
    <source>
        <strain evidence="4">CECT 8482</strain>
    </source>
</reference>
<dbReference type="EMBL" id="JAUFRC010000001">
    <property type="protein sequence ID" value="MDN3712196.1"/>
    <property type="molecule type" value="Genomic_DNA"/>
</dbReference>
<comment type="caution">
    <text evidence="3">The sequence shown here is derived from an EMBL/GenBank/DDBJ whole genome shotgun (WGS) entry which is preliminary data.</text>
</comment>
<feature type="domain" description="Acb2/Tad1 hairpin" evidence="2">
    <location>
        <begin position="15"/>
        <end position="83"/>
    </location>
</feature>
<evidence type="ECO:0000313" key="3">
    <source>
        <dbReference type="EMBL" id="MDN3712196.1"/>
    </source>
</evidence>
<dbReference type="InterPro" id="IPR056098">
    <property type="entry name" value="Acb2/Tad1_hairpin"/>
</dbReference>
<keyword evidence="4" id="KW-1185">Reference proteome</keyword>
<name>A0ABT8D753_9RHOB</name>
<evidence type="ECO:0000259" key="2">
    <source>
        <dbReference type="Pfam" id="PF24729"/>
    </source>
</evidence>
<dbReference type="Proteomes" id="UP001243846">
    <property type="component" value="Unassembled WGS sequence"/>
</dbReference>
<dbReference type="RefSeq" id="WP_377687083.1">
    <property type="nucleotide sequence ID" value="NZ_JBHMDZ010000042.1"/>
</dbReference>